<gene>
    <name evidence="3" type="ORF">AC482_04065</name>
</gene>
<name>A0A0M0BQ15_9ARCH</name>
<dbReference type="InterPro" id="IPR011650">
    <property type="entry name" value="Peptidase_M20_dimer"/>
</dbReference>
<reference evidence="3 4" key="1">
    <citation type="submission" date="2015-06" db="EMBL/GenBank/DDBJ databases">
        <title>New insights into the roles of widespread benthic archaea in carbon and nitrogen cycling.</title>
        <authorList>
            <person name="Lazar C.S."/>
            <person name="Baker B.J."/>
            <person name="Seitz K.W."/>
            <person name="Hyde A.S."/>
            <person name="Dick G.J."/>
            <person name="Hinrichs K.-U."/>
            <person name="Teske A.P."/>
        </authorList>
    </citation>
    <scope>NUCLEOTIDE SEQUENCE [LARGE SCALE GENOMIC DNA]</scope>
    <source>
        <strain evidence="3">DG-45</strain>
    </source>
</reference>
<evidence type="ECO:0000313" key="4">
    <source>
        <dbReference type="Proteomes" id="UP000037210"/>
    </source>
</evidence>
<organism evidence="3 4">
    <name type="scientific">miscellaneous Crenarchaeota group-15 archaeon DG-45</name>
    <dbReference type="NCBI Taxonomy" id="1685127"/>
    <lineage>
        <taxon>Archaea</taxon>
        <taxon>Candidatus Bathyarchaeota</taxon>
        <taxon>MCG-15</taxon>
    </lineage>
</organism>
<evidence type="ECO:0000313" key="3">
    <source>
        <dbReference type="EMBL" id="KON30371.1"/>
    </source>
</evidence>
<dbReference type="SUPFAM" id="SSF53187">
    <property type="entry name" value="Zn-dependent exopeptidases"/>
    <property type="match status" value="1"/>
</dbReference>
<feature type="domain" description="Peptidase M20 dimerisation" evidence="2">
    <location>
        <begin position="212"/>
        <end position="312"/>
    </location>
</feature>
<dbReference type="CDD" id="cd03884">
    <property type="entry name" value="M20_bAS"/>
    <property type="match status" value="1"/>
</dbReference>
<evidence type="ECO:0000259" key="2">
    <source>
        <dbReference type="Pfam" id="PF07687"/>
    </source>
</evidence>
<dbReference type="NCBIfam" id="NF006771">
    <property type="entry name" value="PRK09290.1-5"/>
    <property type="match status" value="1"/>
</dbReference>
<dbReference type="AlphaFoldDB" id="A0A0M0BQ15"/>
<dbReference type="EMBL" id="LFWZ01000033">
    <property type="protein sequence ID" value="KON30371.1"/>
    <property type="molecule type" value="Genomic_DNA"/>
</dbReference>
<dbReference type="NCBIfam" id="TIGR01879">
    <property type="entry name" value="hydantase"/>
    <property type="match status" value="1"/>
</dbReference>
<dbReference type="Proteomes" id="UP000037210">
    <property type="component" value="Unassembled WGS sequence"/>
</dbReference>
<accession>A0A0M0BQ15</accession>
<dbReference type="Gene3D" id="3.30.70.360">
    <property type="match status" value="1"/>
</dbReference>
<sequence length="414" mass="44000">METNIERVKKDIEAICRFNSTPGMGYTRFSYSPEDAEAREYLLGEFAEAGLEANVDAVGNIRARLEGVDPEAPVVMSGSHIDTVLHGGMFDGLVGTVGALEAVRSIVESGVRTKHPIEVVVFVEEEGSNFGSTTAGSKAMVGIYGLEDIRRLKNDEGVSMYDMAKGFGLDPDDITGHVLGPGEVKAMIELHIEQSVVLDAEGIPIGIVEAIAGIKSYEIELTGVANHAGATPMHMRQDPLAAAAKVIAAVGGIAGKTGSPSTVGTVGRIVCEPNVPNVIPGRVLFTLDARDVNPEGIDMLVRRTEETMKEAARVHGVGASMRLIGESKTIIVPTEMIDLIEESARERGIPYRLMHSGAVHDSCLLAEITDIGMIFAPSIDGRSHVPEESTGFEDVKTGCDLLLDTILKLASPLS</sequence>
<evidence type="ECO:0000256" key="1">
    <source>
        <dbReference type="ARBA" id="ARBA00022801"/>
    </source>
</evidence>
<comment type="caution">
    <text evidence="3">The sequence shown here is derived from an EMBL/GenBank/DDBJ whole genome shotgun (WGS) entry which is preliminary data.</text>
</comment>
<dbReference type="PANTHER" id="PTHR32494:SF5">
    <property type="entry name" value="ALLANTOATE AMIDOHYDROLASE"/>
    <property type="match status" value="1"/>
</dbReference>
<dbReference type="Gene3D" id="3.40.630.10">
    <property type="entry name" value="Zn peptidases"/>
    <property type="match status" value="1"/>
</dbReference>
<dbReference type="PATRIC" id="fig|1685127.3.peg.1126"/>
<dbReference type="Pfam" id="PF07687">
    <property type="entry name" value="M20_dimer"/>
    <property type="match status" value="1"/>
</dbReference>
<dbReference type="PANTHER" id="PTHR32494">
    <property type="entry name" value="ALLANTOATE DEIMINASE-RELATED"/>
    <property type="match status" value="1"/>
</dbReference>
<dbReference type="InterPro" id="IPR010158">
    <property type="entry name" value="Amidase_Cbmase"/>
</dbReference>
<dbReference type="PIRSF" id="PIRSF001235">
    <property type="entry name" value="Amidase_carbamoylase"/>
    <property type="match status" value="1"/>
</dbReference>
<proteinExistence type="predicted"/>
<protein>
    <submittedName>
        <fullName evidence="3">N-carbamoyl-L-amino acid hydrolase</fullName>
    </submittedName>
</protein>
<dbReference type="Pfam" id="PF01546">
    <property type="entry name" value="Peptidase_M20"/>
    <property type="match status" value="1"/>
</dbReference>
<dbReference type="SUPFAM" id="SSF55031">
    <property type="entry name" value="Bacterial exopeptidase dimerisation domain"/>
    <property type="match status" value="1"/>
</dbReference>
<dbReference type="InterPro" id="IPR002933">
    <property type="entry name" value="Peptidase_M20"/>
</dbReference>
<dbReference type="GO" id="GO:0016813">
    <property type="term" value="F:hydrolase activity, acting on carbon-nitrogen (but not peptide) bonds, in linear amidines"/>
    <property type="evidence" value="ECO:0007669"/>
    <property type="project" value="InterPro"/>
</dbReference>
<dbReference type="InterPro" id="IPR036264">
    <property type="entry name" value="Bact_exopeptidase_dim_dom"/>
</dbReference>
<keyword evidence="1 3" id="KW-0378">Hydrolase</keyword>